<dbReference type="InterPro" id="IPR036388">
    <property type="entry name" value="WH-like_DNA-bd_sf"/>
</dbReference>
<comment type="similarity">
    <text evidence="1">Belongs to the AfsR/DnrI/RedD regulatory family.</text>
</comment>
<sequence>MEFTILGPLRVSANGRELHVGGHRSQRILAMLLLNPNLVVTHDRLAEAGWGDDPPTTVRRQVQNRVAALRTRFARVGGAIDTHDVGYQLRVGPDELDVDVFGRLVEKARREPEPAHAATALRTALALWRGNALAGLTGLTLESEAAGLNERRLSAHADCFDAELATGEHTRLLPELNHLVEAHPHHERFVGQLMIALHRAGRRSEGLNAYRRLHRRLVDDIGIEPGEAVQEIHRAVLNGDLAGAAPSVPPAATTAAGDAVPVPVPRQLPADVAELVGRGAELLRIQRALAVLDGSGPLGIVAIEGAGGIGKSALAIHAAHRAAAAFPDGQLYIDLQGYSEGLHPLAPLEVLARFLRALGVAAEHVPTDVEEAAARFRSEVALRRLLLVLDNAREPAQVIPMLPGSSRCAVLVTSRRTLTSMPGTVHLKLDVLTASAAVQQLAQIAGEARVDAEPDVAADVTRACGYLPLALRIAGARLTARPGWTLRVLADRLADAQRRLDELEVTDMGFRASLAVSHQELSRSEDPCDRAAAEAFGLFSLLDGADISVPVAAWLLDRPEPEAERILERLVDTNLLDTPAYGRYRLHDLLRLYGRELATGSQPVQQRTAALRRVFGGYVATAWNASAVIRPGDWRLSQRDRRKDPDGLDFADACAALDWLEAERSNVVAAVHQAADTGGIPPTVPVQLARALYAFLRLRGHWSQAAEVNRIAGTVARQAGDRRAYANAWNDLGAALGQLGRSSEAIECLLESRAIHRELGNDDGEAHCVQILGDTHQAMGQFDKAEDYYRDSLRTYEKLGNIRGQAMILDSLGPIYRTQGRYRQALKCHRQALAIFEQLGDCHGQAVGLLDLGILHRDTGHHVAALDYLTRCLAIYREIGDRHGEAESLRQLSLLRRLQGHRREALACHEAAQAIFRDLGRPDGEAHDLMMHQVVQRLSERIEPRRCAPATEARDAS</sequence>
<evidence type="ECO:0000256" key="1">
    <source>
        <dbReference type="ARBA" id="ARBA00005820"/>
    </source>
</evidence>
<dbReference type="SMART" id="SM00862">
    <property type="entry name" value="Trans_reg_C"/>
    <property type="match status" value="1"/>
</dbReference>
<dbReference type="InterPro" id="IPR001867">
    <property type="entry name" value="OmpR/PhoB-type_DNA-bd"/>
</dbReference>
<dbReference type="InterPro" id="IPR051677">
    <property type="entry name" value="AfsR-DnrI-RedD_regulator"/>
</dbReference>
<dbReference type="CDD" id="cd15831">
    <property type="entry name" value="BTAD"/>
    <property type="match status" value="1"/>
</dbReference>
<dbReference type="SUPFAM" id="SSF48452">
    <property type="entry name" value="TPR-like"/>
    <property type="match status" value="3"/>
</dbReference>
<dbReference type="InterPro" id="IPR016032">
    <property type="entry name" value="Sig_transdc_resp-reg_C-effctor"/>
</dbReference>
<organism evidence="8 9">
    <name type="scientific">Micromonospora rubida</name>
    <dbReference type="NCBI Taxonomy" id="2697657"/>
    <lineage>
        <taxon>Bacteria</taxon>
        <taxon>Bacillati</taxon>
        <taxon>Actinomycetota</taxon>
        <taxon>Actinomycetes</taxon>
        <taxon>Micromonosporales</taxon>
        <taxon>Micromonosporaceae</taxon>
        <taxon>Micromonospora</taxon>
    </lineage>
</organism>
<dbReference type="RefSeq" id="WP_396679802.1">
    <property type="nucleotide sequence ID" value="NZ_JBIRPU010000008.1"/>
</dbReference>
<dbReference type="SMART" id="SM01043">
    <property type="entry name" value="BTAD"/>
    <property type="match status" value="1"/>
</dbReference>
<keyword evidence="4" id="KW-0804">Transcription</keyword>
<dbReference type="PROSITE" id="PS50005">
    <property type="entry name" value="TPR"/>
    <property type="match status" value="1"/>
</dbReference>
<dbReference type="Gene3D" id="1.10.10.10">
    <property type="entry name" value="Winged helix-like DNA-binding domain superfamily/Winged helix DNA-binding domain"/>
    <property type="match status" value="1"/>
</dbReference>
<keyword evidence="9" id="KW-1185">Reference proteome</keyword>
<evidence type="ECO:0000256" key="4">
    <source>
        <dbReference type="ARBA" id="ARBA00023163"/>
    </source>
</evidence>
<keyword evidence="2" id="KW-0805">Transcription regulation</keyword>
<dbReference type="PRINTS" id="PR00364">
    <property type="entry name" value="DISEASERSIST"/>
</dbReference>
<keyword evidence="5" id="KW-0802">TPR repeat</keyword>
<feature type="DNA-binding region" description="OmpR/PhoB-type" evidence="6">
    <location>
        <begin position="1"/>
        <end position="91"/>
    </location>
</feature>
<dbReference type="EMBL" id="JBIRPU010000008">
    <property type="protein sequence ID" value="MFI0793937.1"/>
    <property type="molecule type" value="Genomic_DNA"/>
</dbReference>
<comment type="caution">
    <text evidence="8">The sequence shown here is derived from an EMBL/GenBank/DDBJ whole genome shotgun (WGS) entry which is preliminary data.</text>
</comment>
<dbReference type="InterPro" id="IPR027417">
    <property type="entry name" value="P-loop_NTPase"/>
</dbReference>
<evidence type="ECO:0000256" key="3">
    <source>
        <dbReference type="ARBA" id="ARBA00023125"/>
    </source>
</evidence>
<feature type="domain" description="OmpR/PhoB-type" evidence="7">
    <location>
        <begin position="1"/>
        <end position="91"/>
    </location>
</feature>
<proteinExistence type="inferred from homology"/>
<dbReference type="Pfam" id="PF03704">
    <property type="entry name" value="BTAD"/>
    <property type="match status" value="1"/>
</dbReference>
<reference evidence="8 9" key="1">
    <citation type="submission" date="2024-10" db="EMBL/GenBank/DDBJ databases">
        <title>The Natural Products Discovery Center: Release of the First 8490 Sequenced Strains for Exploring Actinobacteria Biosynthetic Diversity.</title>
        <authorList>
            <person name="Kalkreuter E."/>
            <person name="Kautsar S.A."/>
            <person name="Yang D."/>
            <person name="Bader C.D."/>
            <person name="Teijaro C.N."/>
            <person name="Fluegel L."/>
            <person name="Davis C.M."/>
            <person name="Simpson J.R."/>
            <person name="Lauterbach L."/>
            <person name="Steele A.D."/>
            <person name="Gui C."/>
            <person name="Meng S."/>
            <person name="Li G."/>
            <person name="Viehrig K."/>
            <person name="Ye F."/>
            <person name="Su P."/>
            <person name="Kiefer A.F."/>
            <person name="Nichols A."/>
            <person name="Cepeda A.J."/>
            <person name="Yan W."/>
            <person name="Fan B."/>
            <person name="Jiang Y."/>
            <person name="Adhikari A."/>
            <person name="Zheng C.-J."/>
            <person name="Schuster L."/>
            <person name="Cowan T.M."/>
            <person name="Smanski M.J."/>
            <person name="Chevrette M.G."/>
            <person name="De Carvalho L.P.S."/>
            <person name="Shen B."/>
        </authorList>
    </citation>
    <scope>NUCLEOTIDE SEQUENCE [LARGE SCALE GENOMIC DNA]</scope>
    <source>
        <strain evidence="8 9">NPDC021253</strain>
    </source>
</reference>
<feature type="repeat" description="TPR" evidence="5">
    <location>
        <begin position="806"/>
        <end position="839"/>
    </location>
</feature>
<dbReference type="PANTHER" id="PTHR35807:SF1">
    <property type="entry name" value="TRANSCRIPTIONAL REGULATOR REDD"/>
    <property type="match status" value="1"/>
</dbReference>
<dbReference type="Proteomes" id="UP001611075">
    <property type="component" value="Unassembled WGS sequence"/>
</dbReference>
<dbReference type="PROSITE" id="PS51755">
    <property type="entry name" value="OMPR_PHOB"/>
    <property type="match status" value="1"/>
</dbReference>
<evidence type="ECO:0000313" key="8">
    <source>
        <dbReference type="EMBL" id="MFI0793937.1"/>
    </source>
</evidence>
<dbReference type="PANTHER" id="PTHR35807">
    <property type="entry name" value="TRANSCRIPTIONAL REGULATOR REDD-RELATED"/>
    <property type="match status" value="1"/>
</dbReference>
<dbReference type="Gene3D" id="1.25.40.10">
    <property type="entry name" value="Tetratricopeptide repeat domain"/>
    <property type="match status" value="2"/>
</dbReference>
<dbReference type="InterPro" id="IPR011990">
    <property type="entry name" value="TPR-like_helical_dom_sf"/>
</dbReference>
<evidence type="ECO:0000313" key="9">
    <source>
        <dbReference type="Proteomes" id="UP001611075"/>
    </source>
</evidence>
<dbReference type="SMART" id="SM00028">
    <property type="entry name" value="TPR"/>
    <property type="match status" value="5"/>
</dbReference>
<dbReference type="Pfam" id="PF13424">
    <property type="entry name" value="TPR_12"/>
    <property type="match status" value="2"/>
</dbReference>
<evidence type="ECO:0000256" key="6">
    <source>
        <dbReference type="PROSITE-ProRule" id="PRU01091"/>
    </source>
</evidence>
<dbReference type="InterPro" id="IPR005158">
    <property type="entry name" value="BTAD"/>
</dbReference>
<dbReference type="Gene3D" id="3.40.50.300">
    <property type="entry name" value="P-loop containing nucleotide triphosphate hydrolases"/>
    <property type="match status" value="1"/>
</dbReference>
<evidence type="ECO:0000256" key="2">
    <source>
        <dbReference type="ARBA" id="ARBA00023015"/>
    </source>
</evidence>
<keyword evidence="3 6" id="KW-0238">DNA-binding</keyword>
<dbReference type="SUPFAM" id="SSF52540">
    <property type="entry name" value="P-loop containing nucleoside triphosphate hydrolases"/>
    <property type="match status" value="1"/>
</dbReference>
<dbReference type="SUPFAM" id="SSF46894">
    <property type="entry name" value="C-terminal effector domain of the bipartite response regulators"/>
    <property type="match status" value="1"/>
</dbReference>
<protein>
    <submittedName>
        <fullName evidence="8">BTAD domain-containing putative transcriptional regulator</fullName>
    </submittedName>
</protein>
<name>A0ABW7SJR5_9ACTN</name>
<dbReference type="InterPro" id="IPR019734">
    <property type="entry name" value="TPR_rpt"/>
</dbReference>
<accession>A0ABW7SJR5</accession>
<evidence type="ECO:0000259" key="7">
    <source>
        <dbReference type="PROSITE" id="PS51755"/>
    </source>
</evidence>
<evidence type="ECO:0000256" key="5">
    <source>
        <dbReference type="PROSITE-ProRule" id="PRU00339"/>
    </source>
</evidence>
<gene>
    <name evidence="8" type="ORF">ACH4OY_14790</name>
</gene>